<feature type="domain" description="Winged helix-turn-helix" evidence="3">
    <location>
        <begin position="274"/>
        <end position="341"/>
    </location>
</feature>
<accession>A0ABS8Z593</accession>
<dbReference type="SUPFAM" id="SSF52540">
    <property type="entry name" value="P-loop containing nucleoside triphosphate hydrolases"/>
    <property type="match status" value="1"/>
</dbReference>
<feature type="domain" description="MalT-like TPR region" evidence="2">
    <location>
        <begin position="446"/>
        <end position="621"/>
    </location>
</feature>
<dbReference type="InterPro" id="IPR058852">
    <property type="entry name" value="HTH_77"/>
</dbReference>
<dbReference type="InterPro" id="IPR049945">
    <property type="entry name" value="AAA_22"/>
</dbReference>
<evidence type="ECO:0000313" key="4">
    <source>
        <dbReference type="EMBL" id="MCE7002203.1"/>
    </source>
</evidence>
<dbReference type="PRINTS" id="PR00364">
    <property type="entry name" value="DISEASERSIST"/>
</dbReference>
<evidence type="ECO:0000259" key="1">
    <source>
        <dbReference type="Pfam" id="PF13401"/>
    </source>
</evidence>
<protein>
    <submittedName>
        <fullName evidence="4">NB-ARC domain-containing protein</fullName>
    </submittedName>
</protein>
<dbReference type="PANTHER" id="PTHR47691">
    <property type="entry name" value="REGULATOR-RELATED"/>
    <property type="match status" value="1"/>
</dbReference>
<comment type="caution">
    <text evidence="4">The sequence shown here is derived from an EMBL/GenBank/DDBJ whole genome shotgun (WGS) entry which is preliminary data.</text>
</comment>
<dbReference type="Gene3D" id="3.40.50.300">
    <property type="entry name" value="P-loop containing nucleotide triphosphate hydrolases"/>
    <property type="match status" value="1"/>
</dbReference>
<dbReference type="Pfam" id="PF17874">
    <property type="entry name" value="TPR_MalT"/>
    <property type="match status" value="1"/>
</dbReference>
<dbReference type="InterPro" id="IPR011990">
    <property type="entry name" value="TPR-like_helical_dom_sf"/>
</dbReference>
<dbReference type="EMBL" id="JAJVCN010000001">
    <property type="protein sequence ID" value="MCE7002203.1"/>
    <property type="molecule type" value="Genomic_DNA"/>
</dbReference>
<gene>
    <name evidence="4" type="ORF">LWC34_05085</name>
</gene>
<proteinExistence type="predicted"/>
<dbReference type="PANTHER" id="PTHR47691:SF3">
    <property type="entry name" value="HTH-TYPE TRANSCRIPTIONAL REGULATOR RV0890C-RELATED"/>
    <property type="match status" value="1"/>
</dbReference>
<dbReference type="RefSeq" id="WP_233723233.1">
    <property type="nucleotide sequence ID" value="NZ_JAJVCN010000001.1"/>
</dbReference>
<name>A0ABS8Z593_9PSEU</name>
<dbReference type="InterPro" id="IPR041617">
    <property type="entry name" value="TPR_MalT"/>
</dbReference>
<organism evidence="4 5">
    <name type="scientific">Kibdelosporangium philippinense</name>
    <dbReference type="NCBI Taxonomy" id="211113"/>
    <lineage>
        <taxon>Bacteria</taxon>
        <taxon>Bacillati</taxon>
        <taxon>Actinomycetota</taxon>
        <taxon>Actinomycetes</taxon>
        <taxon>Pseudonocardiales</taxon>
        <taxon>Pseudonocardiaceae</taxon>
        <taxon>Kibdelosporangium</taxon>
    </lineage>
</organism>
<evidence type="ECO:0000313" key="5">
    <source>
        <dbReference type="Proteomes" id="UP001521150"/>
    </source>
</evidence>
<sequence length="704" mass="77234">MARTQKSNLRPETSSFVGRRSEIAAATNLMMSDARLVTLTGVGGVGKTRLAMRVAEQVRRGFVDGVWFVELAALQDSALLALTVADALRVRDHSARSPLSVLVDNLLDKQLLLVLDSCEHVLDECAELVAKLLAAVPGLIVLATSRHALRIQGEHIFPVAPLPLPALHNGPLGDALACNDAVSLFVERARAAAPQLRVDADSRAMAALICHRLDGLPLAIEMAAARLHLSTPEELLRRLDDRFQLLVGGSRSELPRHQTLRAAIDWSYALCSPDEQVLWARVSVFAGGFDLEAAEAVCAGDGIEPDRVMDLVGELVDKSVLVREWHGARARFRMLDTVRHYGLDYLSSIGHRAELCRRHRDYYLSLAERNEREWFGPGQPDIFERTRFEHANLRAALEFCLSCPGETRVGLRLAATLWFYWAGCGVLGEGRYWLDRALSTDTRPSQERAKALWVNGYVSTVQGDGTSAVTMLKECRAYALEAGDEVALAYATHRLGCNALVGDDLHTAQELFEEAQTQYLHLGEMNSNVMMAWVELAITMVFRGDFDLADAICQEACAIGREHGEQWAYAYAIYTQAVAALSRGEYDQATSFGRDCLRIKRSFNDLLGIAVAIEVLAWTAAAQGTSYRAGVLLGAAAEIWPSVGFPLFGSKYFGAPHLQCETSVRYTLGDTGFDAAVHSGMAYTLDEAIAYALNEDPATTPPRR</sequence>
<evidence type="ECO:0000259" key="3">
    <source>
        <dbReference type="Pfam" id="PF25872"/>
    </source>
</evidence>
<evidence type="ECO:0000259" key="2">
    <source>
        <dbReference type="Pfam" id="PF17874"/>
    </source>
</evidence>
<reference evidence="4 5" key="1">
    <citation type="submission" date="2021-12" db="EMBL/GenBank/DDBJ databases">
        <title>Genome sequence of Kibdelosporangium philippinense ATCC 49844.</title>
        <authorList>
            <person name="Fedorov E.A."/>
            <person name="Omeragic M."/>
            <person name="Shalygina K.F."/>
            <person name="Maclea K.S."/>
        </authorList>
    </citation>
    <scope>NUCLEOTIDE SEQUENCE [LARGE SCALE GENOMIC DNA]</scope>
    <source>
        <strain evidence="4 5">ATCC 49844</strain>
    </source>
</reference>
<feature type="domain" description="ORC1/DEAH AAA+ ATPase" evidence="1">
    <location>
        <begin position="32"/>
        <end position="134"/>
    </location>
</feature>
<dbReference type="InterPro" id="IPR027417">
    <property type="entry name" value="P-loop_NTPase"/>
</dbReference>
<keyword evidence="5" id="KW-1185">Reference proteome</keyword>
<dbReference type="Gene3D" id="1.25.40.10">
    <property type="entry name" value="Tetratricopeptide repeat domain"/>
    <property type="match status" value="1"/>
</dbReference>
<dbReference type="Proteomes" id="UP001521150">
    <property type="component" value="Unassembled WGS sequence"/>
</dbReference>
<dbReference type="Pfam" id="PF13401">
    <property type="entry name" value="AAA_22"/>
    <property type="match status" value="1"/>
</dbReference>
<dbReference type="Pfam" id="PF25872">
    <property type="entry name" value="HTH_77"/>
    <property type="match status" value="1"/>
</dbReference>
<dbReference type="SUPFAM" id="SSF48452">
    <property type="entry name" value="TPR-like"/>
    <property type="match status" value="1"/>
</dbReference>